<dbReference type="PANTHER" id="PTHR15427">
    <property type="entry name" value="EMILIN ELASTIN MICROFIBRIL INTERFACE-LOCATED PROTEIN ELASTIN MICROFIBRIL INTERFACER"/>
    <property type="match status" value="1"/>
</dbReference>
<dbReference type="GO" id="GO:0042802">
    <property type="term" value="F:identical protein binding"/>
    <property type="evidence" value="ECO:0007669"/>
    <property type="project" value="Ensembl"/>
</dbReference>
<feature type="compositionally biased region" description="Basic and acidic residues" evidence="5">
    <location>
        <begin position="71"/>
        <end position="80"/>
    </location>
</feature>
<reference evidence="10" key="5">
    <citation type="submission" date="2021-02" db="EMBL/GenBank/DDBJ databases">
        <title>Safari Cat Assemblies.</title>
        <authorList>
            <person name="Bredemeyer K.R."/>
            <person name="Murphy W.J."/>
        </authorList>
    </citation>
    <scope>NUCLEOTIDE SEQUENCE [LARGE SCALE GENOMIC DNA]</scope>
</reference>
<feature type="compositionally biased region" description="Low complexity" evidence="5">
    <location>
        <begin position="81"/>
        <end position="99"/>
    </location>
</feature>
<evidence type="ECO:0000256" key="1">
    <source>
        <dbReference type="ARBA" id="ARBA00004613"/>
    </source>
</evidence>
<dbReference type="InterPro" id="IPR008983">
    <property type="entry name" value="Tumour_necrosis_fac-like_dom"/>
</dbReference>
<reference evidence="8" key="4">
    <citation type="journal article" date="2019" name="Gene Rep">
        <title>Eutherian third-party data gene collections.</title>
        <authorList>
            <person name="Premzl M."/>
        </authorList>
    </citation>
    <scope>NUCLEOTIDE SEQUENCE</scope>
</reference>
<dbReference type="GO" id="GO:0098883">
    <property type="term" value="P:synapse pruning"/>
    <property type="evidence" value="ECO:0007669"/>
    <property type="project" value="Ensembl"/>
</dbReference>
<dbReference type="GO" id="GO:0005576">
    <property type="term" value="C:extracellular region"/>
    <property type="evidence" value="ECO:0007669"/>
    <property type="project" value="UniProtKB-SubCell"/>
</dbReference>
<gene>
    <name evidence="8" type="primary">ADIA</name>
    <name evidence="9" type="synonym">C1QB</name>
</gene>
<dbReference type="OrthoDB" id="8964326at2759"/>
<dbReference type="Gene3D" id="2.60.120.40">
    <property type="match status" value="1"/>
</dbReference>
<dbReference type="EMBL" id="LT963143">
    <property type="protein sequence ID" value="SOR70361.1"/>
    <property type="molecule type" value="Genomic_DNA"/>
</dbReference>
<dbReference type="GO" id="GO:0098890">
    <property type="term" value="C:extrinsic component of postsynaptic membrane"/>
    <property type="evidence" value="ECO:0007669"/>
    <property type="project" value="Ensembl"/>
</dbReference>
<feature type="region of interest" description="Disordered" evidence="5">
    <location>
        <begin position="42"/>
        <end position="116"/>
    </location>
</feature>
<keyword evidence="10" id="KW-1185">Reference proteome</keyword>
<dbReference type="PANTHER" id="PTHR15427:SF18">
    <property type="entry name" value="COMPLEMENT C1Q SUBCOMPONENT SUBUNIT B"/>
    <property type="match status" value="1"/>
</dbReference>
<dbReference type="GO" id="GO:0048839">
    <property type="term" value="P:inner ear development"/>
    <property type="evidence" value="ECO:0007669"/>
    <property type="project" value="Ensembl"/>
</dbReference>
<dbReference type="Ensembl" id="ENSFCTT00005048347.1">
    <property type="protein sequence ID" value="ENSFCTP00005034933.1"/>
    <property type="gene ID" value="ENSFCTG00005016838.1"/>
</dbReference>
<dbReference type="GeneID" id="101096331"/>
<evidence type="ECO:0000256" key="6">
    <source>
        <dbReference type="SAM" id="SignalP"/>
    </source>
</evidence>
<dbReference type="SMART" id="SM00110">
    <property type="entry name" value="C1Q"/>
    <property type="match status" value="1"/>
</dbReference>
<accession>A0A3B0IPC1</accession>
<proteinExistence type="predicted"/>
<dbReference type="InterPro" id="IPR050392">
    <property type="entry name" value="Collagen/C1q_domain"/>
</dbReference>
<dbReference type="SUPFAM" id="SSF49842">
    <property type="entry name" value="TNF-like"/>
    <property type="match status" value="1"/>
</dbReference>
<dbReference type="KEGG" id="fca:101096331"/>
<dbReference type="AlphaFoldDB" id="A0A3B0IPC1"/>
<comment type="subcellular location">
    <subcellularLocation>
        <location evidence="1">Secreted</location>
    </subcellularLocation>
</comment>
<dbReference type="GO" id="GO:0098888">
    <property type="term" value="C:extrinsic component of presynaptic membrane"/>
    <property type="evidence" value="ECO:0007669"/>
    <property type="project" value="Ensembl"/>
</dbReference>
<dbReference type="InterPro" id="IPR008160">
    <property type="entry name" value="Collagen"/>
</dbReference>
<dbReference type="FunFam" id="2.60.120.40:FF:000001">
    <property type="entry name" value="Complement C1q B chain"/>
    <property type="match status" value="1"/>
</dbReference>
<evidence type="ECO:0000313" key="9">
    <source>
        <dbReference type="Ensembl" id="ENSFCTP00005034933.1"/>
    </source>
</evidence>
<dbReference type="GeneTree" id="ENSGT00940000161091"/>
<dbReference type="GO" id="GO:0005581">
    <property type="term" value="C:collagen trimer"/>
    <property type="evidence" value="ECO:0007669"/>
    <property type="project" value="UniProtKB-KW"/>
</dbReference>
<feature type="signal peptide" evidence="6">
    <location>
        <begin position="1"/>
        <end position="28"/>
    </location>
</feature>
<evidence type="ECO:0000313" key="10">
    <source>
        <dbReference type="Proteomes" id="UP000823872"/>
    </source>
</evidence>
<dbReference type="InterPro" id="IPR001073">
    <property type="entry name" value="C1q_dom"/>
</dbReference>
<reference evidence="9" key="2">
    <citation type="submission" date="2011-09" db="EMBL/GenBank/DDBJ databases">
        <title>Sequence assembly of the Felis catus genome version 6.2.</title>
        <authorList>
            <person name="Hillier L.W."/>
            <person name="Warren W."/>
            <person name="Obrien S."/>
            <person name="Wilson R.K."/>
        </authorList>
    </citation>
    <scope>NUCLEOTIDE SEQUENCE [LARGE SCALE GENOMIC DNA]</scope>
    <source>
        <strain evidence="9">Abyssinian</strain>
    </source>
</reference>
<dbReference type="PRINTS" id="PR00007">
    <property type="entry name" value="COMPLEMNTC1Q"/>
</dbReference>
<dbReference type="PROSITE" id="PS50871">
    <property type="entry name" value="C1Q"/>
    <property type="match status" value="1"/>
</dbReference>
<reference evidence="8" key="3">
    <citation type="journal article" date="2018" name="Heliyon">
        <title>Comparative genomic analysis of eutherian adiponectin genes.</title>
        <authorList>
            <person name="Premzl M."/>
        </authorList>
    </citation>
    <scope>NUCLEOTIDE SEQUENCE</scope>
</reference>
<evidence type="ECO:0000256" key="5">
    <source>
        <dbReference type="SAM" id="MobiDB-lite"/>
    </source>
</evidence>
<name>A0A3B0IPC1_FELCA</name>
<dbReference type="GO" id="GO:0098978">
    <property type="term" value="C:glutamatergic synapse"/>
    <property type="evidence" value="ECO:0007669"/>
    <property type="project" value="Ensembl"/>
</dbReference>
<evidence type="ECO:0000313" key="8">
    <source>
        <dbReference type="EMBL" id="SOR70361.1"/>
    </source>
</evidence>
<reference evidence="9" key="1">
    <citation type="journal article" date="2007" name="Genome Res.">
        <title>Initial sequence and comparative analysis of the cat genome.</title>
        <authorList>
            <person name="Pontius J.U."/>
            <person name="Mullikin J.C."/>
            <person name="Smith D.R."/>
            <person name="Lindblad-Toh K."/>
            <person name="Gnerre S."/>
            <person name="Clamp M."/>
            <person name="Chang J."/>
            <person name="Stephens R."/>
            <person name="Neelam B."/>
            <person name="Volfovsky N."/>
            <person name="Schaffer A.A."/>
            <person name="Agarwala R."/>
            <person name="Narfstrom K."/>
            <person name="Murphy W.J."/>
            <person name="Giger U."/>
            <person name="Roca A.L."/>
            <person name="Antunes A."/>
            <person name="Menotti-Raymond M."/>
            <person name="Yuhki N."/>
            <person name="Pecon-Slattery J."/>
            <person name="Johnson W.E."/>
            <person name="Bourque G."/>
            <person name="Tesler G."/>
            <person name="O'Brien S.J."/>
        </authorList>
    </citation>
    <scope>NUCLEOTIDE SEQUENCE [LARGE SCALE GENOMIC DNA]</scope>
    <source>
        <strain evidence="9">Abyssinian</strain>
    </source>
</reference>
<protein>
    <submittedName>
        <fullName evidence="8">Adiponectin A</fullName>
    </submittedName>
</protein>
<sequence length="254" mass="26862">MKTVRDGVLASLLLLLLLFLFLLEVSWAQSSCTGHPAIPGIPGIPGAPGSPGTPGTPGIKGEKGLPGLAGDHGEFGEKGDPGIPGNPGKVGPKGPVGPKGSPGPPGARGPKGESGDYKATQKIAFCAKRTINSALRRDQAIRFDQVITNLNNNYESRSGKFTCRVPGIYYFTYHASSRGNLCVNLMRGREQMQKVVTFCDYVHNTFQVSTGSMVLKLKQGENVFLQATDKNSLVGIEGANSIFSGFLLFPDVEA</sequence>
<dbReference type="Pfam" id="PF01391">
    <property type="entry name" value="Collagen"/>
    <property type="match status" value="1"/>
</dbReference>
<evidence type="ECO:0000256" key="2">
    <source>
        <dbReference type="ARBA" id="ARBA00022525"/>
    </source>
</evidence>
<keyword evidence="2" id="KW-0964">Secreted</keyword>
<organism evidence="8">
    <name type="scientific">Felis catus</name>
    <name type="common">Cat</name>
    <name type="synonym">Felis silvestris catus</name>
    <dbReference type="NCBI Taxonomy" id="9685"/>
    <lineage>
        <taxon>Eukaryota</taxon>
        <taxon>Metazoa</taxon>
        <taxon>Chordata</taxon>
        <taxon>Craniata</taxon>
        <taxon>Vertebrata</taxon>
        <taxon>Euteleostomi</taxon>
        <taxon>Mammalia</taxon>
        <taxon>Eutheria</taxon>
        <taxon>Laurasiatheria</taxon>
        <taxon>Carnivora</taxon>
        <taxon>Feliformia</taxon>
        <taxon>Felidae</taxon>
        <taxon>Felinae</taxon>
        <taxon>Felis</taxon>
    </lineage>
</organism>
<evidence type="ECO:0000256" key="4">
    <source>
        <dbReference type="ARBA" id="ARBA00023119"/>
    </source>
</evidence>
<feature type="domain" description="C1q" evidence="7">
    <location>
        <begin position="118"/>
        <end position="254"/>
    </location>
</feature>
<keyword evidence="3 6" id="KW-0732">Signal</keyword>
<dbReference type="Proteomes" id="UP000823872">
    <property type="component" value="Chromosome C1"/>
</dbReference>
<keyword evidence="4" id="KW-0176">Collagen</keyword>
<dbReference type="Pfam" id="PF00386">
    <property type="entry name" value="C1q"/>
    <property type="match status" value="1"/>
</dbReference>
<feature type="chain" id="PRO_5017280396" evidence="6">
    <location>
        <begin position="29"/>
        <end position="254"/>
    </location>
</feature>
<reference evidence="9" key="6">
    <citation type="submission" date="2025-05" db="UniProtKB">
        <authorList>
            <consortium name="Ensembl"/>
        </authorList>
    </citation>
    <scope>IDENTIFICATION</scope>
    <source>
        <strain evidence="9">breed Abyssinian</strain>
    </source>
</reference>
<evidence type="ECO:0000256" key="3">
    <source>
        <dbReference type="ARBA" id="ARBA00022729"/>
    </source>
</evidence>
<evidence type="ECO:0000259" key="7">
    <source>
        <dbReference type="PROSITE" id="PS50871"/>
    </source>
</evidence>